<dbReference type="EMBL" id="SJOA01000034">
    <property type="protein sequence ID" value="TCB54347.1"/>
    <property type="molecule type" value="Genomic_DNA"/>
</dbReference>
<dbReference type="OrthoDB" id="6682265at2"/>
<sequence length="203" mass="23740">MTPEQRLQAIFAKSIQHDDEQSYRSKLENKLVATSHELKELANKIEEKVTNLIFIEMDEFLESQGWISEIHDAKNKRYTQAFKNIYNISAIKPTSGKFEFIIKHDLFENIDHRVEVSFKDSTNLSHFKTATQVLNIKKDMSIMSIEVLEDWVKGLQSTHQKLKTESDKLKLEDLTFEVIKIGQSHQKKRPNFIEAFLSILENQ</sequence>
<dbReference type="Proteomes" id="UP000291380">
    <property type="component" value="Unassembled WGS sequence"/>
</dbReference>
<organism evidence="1 2">
    <name type="scientific">Acinetobacter terrae</name>
    <dbReference type="NCBI Taxonomy" id="2731247"/>
    <lineage>
        <taxon>Bacteria</taxon>
        <taxon>Pseudomonadati</taxon>
        <taxon>Pseudomonadota</taxon>
        <taxon>Gammaproteobacteria</taxon>
        <taxon>Moraxellales</taxon>
        <taxon>Moraxellaceae</taxon>
        <taxon>Acinetobacter</taxon>
        <taxon>Acinetobacter Taxon 24</taxon>
    </lineage>
</organism>
<accession>A0A4R0EE75</accession>
<name>A0A4R0EE75_9GAMM</name>
<evidence type="ECO:0000313" key="2">
    <source>
        <dbReference type="Proteomes" id="UP000291380"/>
    </source>
</evidence>
<evidence type="ECO:0000313" key="1">
    <source>
        <dbReference type="EMBL" id="TCB54347.1"/>
    </source>
</evidence>
<protein>
    <submittedName>
        <fullName evidence="1">Uncharacterized protein</fullName>
    </submittedName>
</protein>
<reference evidence="1 2" key="1">
    <citation type="submission" date="2019-02" db="EMBL/GenBank/DDBJ databases">
        <title>High diversity of culturable Acinetobacter species in natural soil and water ecosystems.</title>
        <authorList>
            <person name="Radolfova-Krizova L."/>
            <person name="Nemec A."/>
        </authorList>
    </citation>
    <scope>NUCLEOTIDE SEQUENCE [LARGE SCALE GENOMIC DNA]</scope>
    <source>
        <strain evidence="1 2">ANC 4281</strain>
    </source>
</reference>
<gene>
    <name evidence="1" type="ORF">E0H85_16200</name>
</gene>
<dbReference type="AlphaFoldDB" id="A0A4R0EE75"/>
<proteinExistence type="predicted"/>
<comment type="caution">
    <text evidence="1">The sequence shown here is derived from an EMBL/GenBank/DDBJ whole genome shotgun (WGS) entry which is preliminary data.</text>
</comment>
<dbReference type="RefSeq" id="WP_131272200.1">
    <property type="nucleotide sequence ID" value="NZ_SJOA01000034.1"/>
</dbReference>